<feature type="compositionally biased region" description="Basic and acidic residues" evidence="1">
    <location>
        <begin position="50"/>
        <end position="59"/>
    </location>
</feature>
<organism evidence="2">
    <name type="scientific">Nothobranchius kadleci</name>
    <name type="common">African annual killifish</name>
    <dbReference type="NCBI Taxonomy" id="1051664"/>
    <lineage>
        <taxon>Eukaryota</taxon>
        <taxon>Metazoa</taxon>
        <taxon>Chordata</taxon>
        <taxon>Craniata</taxon>
        <taxon>Vertebrata</taxon>
        <taxon>Euteleostomi</taxon>
        <taxon>Actinopterygii</taxon>
        <taxon>Neopterygii</taxon>
        <taxon>Teleostei</taxon>
        <taxon>Neoteleostei</taxon>
        <taxon>Acanthomorphata</taxon>
        <taxon>Ovalentaria</taxon>
        <taxon>Atherinomorphae</taxon>
        <taxon>Cyprinodontiformes</taxon>
        <taxon>Nothobranchiidae</taxon>
        <taxon>Nothobranchius</taxon>
    </lineage>
</organism>
<accession>A0A1A8DRM4</accession>
<feature type="non-terminal residue" evidence="2">
    <location>
        <position position="1"/>
    </location>
</feature>
<reference evidence="2" key="2">
    <citation type="submission" date="2016-06" db="EMBL/GenBank/DDBJ databases">
        <title>The genome of a short-lived fish provides insights into sex chromosome evolution and the genetic control of aging.</title>
        <authorList>
            <person name="Reichwald K."/>
            <person name="Felder M."/>
            <person name="Petzold A."/>
            <person name="Koch P."/>
            <person name="Groth M."/>
            <person name="Platzer M."/>
        </authorList>
    </citation>
    <scope>NUCLEOTIDE SEQUENCE</scope>
    <source>
        <tissue evidence="2">Brain</tissue>
    </source>
</reference>
<feature type="non-terminal residue" evidence="2">
    <location>
        <position position="66"/>
    </location>
</feature>
<gene>
    <name evidence="2" type="primary">Nfu_g_1_015636</name>
</gene>
<sequence>DGWSLRNLTCKFLKNRIVASSHHRRLGSVTCLVTPVKYNNRQRGGAEAGAVREEADDWHPSNSEPM</sequence>
<feature type="region of interest" description="Disordered" evidence="1">
    <location>
        <begin position="42"/>
        <end position="66"/>
    </location>
</feature>
<proteinExistence type="predicted"/>
<name>A0A1A8DRM4_NOTKA</name>
<dbReference type="EMBL" id="HAEA01008490">
    <property type="protein sequence ID" value="SBQ36970.1"/>
    <property type="molecule type" value="Transcribed_RNA"/>
</dbReference>
<protein>
    <submittedName>
        <fullName evidence="2">Uncharacterized protein</fullName>
    </submittedName>
</protein>
<evidence type="ECO:0000313" key="2">
    <source>
        <dbReference type="EMBL" id="SBQ36970.1"/>
    </source>
</evidence>
<dbReference type="AlphaFoldDB" id="A0A1A8DRM4"/>
<evidence type="ECO:0000256" key="1">
    <source>
        <dbReference type="SAM" id="MobiDB-lite"/>
    </source>
</evidence>
<reference evidence="2" key="1">
    <citation type="submission" date="2016-05" db="EMBL/GenBank/DDBJ databases">
        <authorList>
            <person name="Lavstsen T."/>
            <person name="Jespersen J.S."/>
        </authorList>
    </citation>
    <scope>NUCLEOTIDE SEQUENCE</scope>
    <source>
        <tissue evidence="2">Brain</tissue>
    </source>
</reference>